<keyword evidence="1" id="KW-1133">Transmembrane helix</keyword>
<dbReference type="AlphaFoldDB" id="A0A369KM07"/>
<keyword evidence="3" id="KW-1185">Reference proteome</keyword>
<evidence type="ECO:0000256" key="1">
    <source>
        <dbReference type="SAM" id="Phobius"/>
    </source>
</evidence>
<dbReference type="Proteomes" id="UP000253934">
    <property type="component" value="Unassembled WGS sequence"/>
</dbReference>
<gene>
    <name evidence="2" type="ORF">DCC88_08970</name>
</gene>
<keyword evidence="1" id="KW-0472">Membrane</keyword>
<keyword evidence="1" id="KW-0812">Transmembrane</keyword>
<evidence type="ECO:0000313" key="2">
    <source>
        <dbReference type="EMBL" id="RDB35681.1"/>
    </source>
</evidence>
<sequence>MKQNNELGFTLIEIILAVSILATIGVLTINILSTQISTREKVTEQNIAQHSINMAMQRIYDDIQGAYISNPKYTISLNIAGRQVAPRFFYRYEEFILSIQNHRSYLANSNESNLAVVRYFIKSHPRLAGRRQLFRVVDTDMASPISNKGVGLQTLLVPELKNFSLEFWDGKQFRKEWDSSANDTQNKIPKMVKIHLETYIPESSLDKQLNALNPATQPKPQTLKLDTIAYILSSTSIQEVQGSSGEYTWQ</sequence>
<reference evidence="2" key="1">
    <citation type="submission" date="2018-04" db="EMBL/GenBank/DDBJ databases">
        <title>Draft genome sequence of the Candidatus Spirobacillus cienkowskii, a pathogen of freshwater Daphnia species, reconstructed from hemolymph metagenomic reads.</title>
        <authorList>
            <person name="Bresciani L."/>
            <person name="Lemos L.N."/>
            <person name="Wale N."/>
            <person name="Lin J.Y."/>
            <person name="Fernandes G.R."/>
            <person name="Duffy M.A."/>
            <person name="Rodrigues J.M."/>
        </authorList>
    </citation>
    <scope>NUCLEOTIDE SEQUENCE [LARGE SCALE GENOMIC DNA]</scope>
    <source>
        <strain evidence="2">Binning01</strain>
    </source>
</reference>
<organism evidence="2 3">
    <name type="scientific">Spirobacillus cienkowskii</name>
    <dbReference type="NCBI Taxonomy" id="495820"/>
    <lineage>
        <taxon>Bacteria</taxon>
        <taxon>Pseudomonadati</taxon>
        <taxon>Bdellovibrionota</taxon>
        <taxon>Oligoflexia</taxon>
        <taxon>Silvanigrellales</taxon>
        <taxon>Spirobacillus</taxon>
    </lineage>
</organism>
<dbReference type="SUPFAM" id="SSF54523">
    <property type="entry name" value="Pili subunits"/>
    <property type="match status" value="1"/>
</dbReference>
<accession>A0A369KM07</accession>
<dbReference type="EMBL" id="QOVW01000078">
    <property type="protein sequence ID" value="RDB35681.1"/>
    <property type="molecule type" value="Genomic_DNA"/>
</dbReference>
<evidence type="ECO:0000313" key="3">
    <source>
        <dbReference type="Proteomes" id="UP000253934"/>
    </source>
</evidence>
<comment type="caution">
    <text evidence="2">The sequence shown here is derived from an EMBL/GenBank/DDBJ whole genome shotgun (WGS) entry which is preliminary data.</text>
</comment>
<protein>
    <recommendedName>
        <fullName evidence="4">Type II secretion system protein J</fullName>
    </recommendedName>
</protein>
<proteinExistence type="predicted"/>
<evidence type="ECO:0008006" key="4">
    <source>
        <dbReference type="Google" id="ProtNLM"/>
    </source>
</evidence>
<feature type="transmembrane region" description="Helical" evidence="1">
    <location>
        <begin position="7"/>
        <end position="32"/>
    </location>
</feature>
<dbReference type="InterPro" id="IPR045584">
    <property type="entry name" value="Pilin-like"/>
</dbReference>
<name>A0A369KM07_9BACT</name>